<evidence type="ECO:0000313" key="3">
    <source>
        <dbReference type="Proteomes" id="UP000198844"/>
    </source>
</evidence>
<name>A0A1I7EJC0_9BURK</name>
<protein>
    <submittedName>
        <fullName evidence="2">Uncharacterized protein</fullName>
    </submittedName>
</protein>
<dbReference type="Proteomes" id="UP000198844">
    <property type="component" value="Unassembled WGS sequence"/>
</dbReference>
<dbReference type="EMBL" id="FPBH01000024">
    <property type="protein sequence ID" value="SFU24009.1"/>
    <property type="molecule type" value="Genomic_DNA"/>
</dbReference>
<dbReference type="AlphaFoldDB" id="A0A1I7EJC0"/>
<feature type="region of interest" description="Disordered" evidence="1">
    <location>
        <begin position="21"/>
        <end position="64"/>
    </location>
</feature>
<organism evidence="2 3">
    <name type="scientific">Paraburkholderia aspalathi</name>
    <dbReference type="NCBI Taxonomy" id="1324617"/>
    <lineage>
        <taxon>Bacteria</taxon>
        <taxon>Pseudomonadati</taxon>
        <taxon>Pseudomonadota</taxon>
        <taxon>Betaproteobacteria</taxon>
        <taxon>Burkholderiales</taxon>
        <taxon>Burkholderiaceae</taxon>
        <taxon>Paraburkholderia</taxon>
    </lineage>
</organism>
<proteinExistence type="predicted"/>
<gene>
    <name evidence="2" type="ORF">SAMN05192563_102479</name>
</gene>
<accession>A0A1I7EJC0</accession>
<feature type="compositionally biased region" description="Low complexity" evidence="1">
    <location>
        <begin position="44"/>
        <end position="62"/>
    </location>
</feature>
<feature type="compositionally biased region" description="Basic and acidic residues" evidence="1">
    <location>
        <begin position="28"/>
        <end position="43"/>
    </location>
</feature>
<evidence type="ECO:0000313" key="2">
    <source>
        <dbReference type="EMBL" id="SFU24009.1"/>
    </source>
</evidence>
<evidence type="ECO:0000256" key="1">
    <source>
        <dbReference type="SAM" id="MobiDB-lite"/>
    </source>
</evidence>
<reference evidence="2 3" key="1">
    <citation type="submission" date="2016-10" db="EMBL/GenBank/DDBJ databases">
        <authorList>
            <person name="de Groot N.N."/>
        </authorList>
    </citation>
    <scope>NUCLEOTIDE SEQUENCE [LARGE SCALE GENOMIC DNA]</scope>
    <source>
        <strain evidence="2 3">LMG 27731</strain>
    </source>
</reference>
<sequence length="231" mass="24872">MPASRPSTEAIVIVPNKRNLPASYPGRTCRDRARPARSLREGRASSMRSSRFGSSLRGRSSGPCPLPRWAGKFRACGQQLRPDPTATMRSTRGWPRIRKRRPCGAGSLWSPTGRSCSSARTRLSALRMEGSSTSLSASTNRRCRSSRTRARQLAFIVPVRGAVGVRAAHQHGPWGGCAVSELAAKLLPILTPPPLRCKALRPRASGPARGGDAQAVSCVAHVNPVRPEAPR</sequence>